<dbReference type="InterPro" id="IPR009013">
    <property type="entry name" value="Attachment_protein_shaft_sf"/>
</dbReference>
<dbReference type="InterPro" id="IPR000939">
    <property type="entry name" value="Adenobir_fibre_prot_rpt/shaft"/>
</dbReference>
<evidence type="ECO:0000256" key="1">
    <source>
        <dbReference type="ARBA" id="ARBA00004147"/>
    </source>
</evidence>
<dbReference type="Proteomes" id="UP000129765">
    <property type="component" value="Segment"/>
</dbReference>
<dbReference type="GO" id="GO:0046718">
    <property type="term" value="P:symbiont entry into host cell"/>
    <property type="evidence" value="ECO:0007669"/>
    <property type="project" value="UniProtKB-KW"/>
</dbReference>
<accession>A0A0M5LB44</accession>
<dbReference type="Gene3D" id="6.20.10.20">
    <property type="match status" value="2"/>
</dbReference>
<dbReference type="OrthoDB" id="14820at10239"/>
<dbReference type="GeneID" id="26100733"/>
<dbReference type="Gene3D" id="2.10.25.20">
    <property type="entry name" value="reovirus attachment protein sigma1, domain 1"/>
    <property type="match status" value="2"/>
</dbReference>
<evidence type="ECO:0000259" key="12">
    <source>
        <dbReference type="Pfam" id="PF00541"/>
    </source>
</evidence>
<dbReference type="Pfam" id="PF00608">
    <property type="entry name" value="Adeno_shaft"/>
    <property type="match status" value="7"/>
</dbReference>
<dbReference type="Pfam" id="PF00541">
    <property type="entry name" value="Adeno_knob"/>
    <property type="match status" value="1"/>
</dbReference>
<dbReference type="InterPro" id="IPR000978">
    <property type="entry name" value="Adeno_fibre_knob"/>
</dbReference>
<dbReference type="GO" id="GO:0019028">
    <property type="term" value="C:viral capsid"/>
    <property type="evidence" value="ECO:0007669"/>
    <property type="project" value="UniProtKB-KW"/>
</dbReference>
<evidence type="ECO:0000256" key="8">
    <source>
        <dbReference type="ARBA" id="ARBA00022844"/>
    </source>
</evidence>
<evidence type="ECO:0000256" key="10">
    <source>
        <dbReference type="ARBA" id="ARBA00023165"/>
    </source>
</evidence>
<dbReference type="GO" id="GO:0098671">
    <property type="term" value="P:adhesion receptor-mediated virion attachment to host cell"/>
    <property type="evidence" value="ECO:0007669"/>
    <property type="project" value="UniProtKB-KW"/>
</dbReference>
<dbReference type="InterPro" id="IPR000931">
    <property type="entry name" value="Adeno_fibre"/>
</dbReference>
<dbReference type="GO" id="GO:0042025">
    <property type="term" value="C:host cell nucleus"/>
    <property type="evidence" value="ECO:0007669"/>
    <property type="project" value="UniProtKB-SubCell"/>
</dbReference>
<dbReference type="InterPro" id="IPR008982">
    <property type="entry name" value="Adenovirus_pIV-like_att"/>
</dbReference>
<keyword evidence="14" id="KW-1185">Reference proteome</keyword>
<organism evidence="13 14">
    <name type="scientific">Simian adenovirus 19</name>
    <dbReference type="NCBI Taxonomy" id="38416"/>
    <lineage>
        <taxon>Viruses</taxon>
        <taxon>Varidnaviria</taxon>
        <taxon>Bamfordvirae</taxon>
        <taxon>Preplasmiviricota</taxon>
        <taxon>Polisuviricotina</taxon>
        <taxon>Pharingeaviricetes</taxon>
        <taxon>Rowavirales</taxon>
        <taxon>Adenoviridae</taxon>
        <taxon>Mastadenovirus</taxon>
        <taxon>Mastadenovirus cynocephali</taxon>
        <taxon>Simian mastadenovirus C</taxon>
    </lineage>
</organism>
<feature type="domain" description="Adenoviral fibre protein knob" evidence="12">
    <location>
        <begin position="354"/>
        <end position="530"/>
    </location>
</feature>
<dbReference type="SUPFAM" id="SSF51225">
    <property type="entry name" value="Fibre shaft of virus attachment proteins"/>
    <property type="match status" value="3"/>
</dbReference>
<comment type="similarity">
    <text evidence="3">Belongs to the adenoviridae fiber family.</text>
</comment>
<evidence type="ECO:0000256" key="2">
    <source>
        <dbReference type="ARBA" id="ARBA00004328"/>
    </source>
</evidence>
<keyword evidence="7" id="KW-1161">Viral attachment to host cell</keyword>
<evidence type="ECO:0000256" key="9">
    <source>
        <dbReference type="ARBA" id="ARBA00022921"/>
    </source>
</evidence>
<sequence>MKRARVDEDFNPVYPYDSPNAPLLPFITPPFTSPDGLQEKPFGVLSLKYINPITTQNGSLTLKLGSGLSINNQGELTSRDYEVHPPITKTNDALGLAYSNPLVLNTDKQLTLIVDAPLTTASGALRLKSAAPLGIADNTLRVLFSNPLYLNNNFLTLAIERPLALASSGAVALEFTAPLQMTAAGLSVSTANPLTISNGNLSLAIKRPLILDDNSLYLDFRAPLRLFNSDPVLGVNCDPPLTVKNESLALTVGRGLTLAYDGLILNLGRDLAFQNGTVAVSLNPEMPLQYTDRLRLSIGAGLRYNPVSRKLDVDLNTDKGLTWEDNKVVTKLGQGLYFDSTGSIALSPVPTKPDTLWTTADPSPNCTVYDQLDARLWLALVKCGNMVHGTVALKPEKGTLLKPTASFISIVIYFYSNGVRRTDYPTFDDEGTLANSATWGYRQGQSADTNVTNAVEFMPSRYRYPIENGDKIQNQMCGYTCMQGDFSMPVPFKVTFNHAFQGYSLKFTWRVVNNQPFAIPCCSFSYITEE</sequence>
<evidence type="ECO:0000256" key="7">
    <source>
        <dbReference type="ARBA" id="ARBA00022804"/>
    </source>
</evidence>
<keyword evidence="9" id="KW-0426">Late protein</keyword>
<dbReference type="PRINTS" id="PR00307">
    <property type="entry name" value="ADENOVSFIBRE"/>
</dbReference>
<reference evidence="13 14" key="1">
    <citation type="journal article" date="2015" name="Arch. Virol.">
        <title>Taxonomy proposal for Old World monkey adenoviruses: characterisation of several non-human, non-ape primate adenovirus lineages.</title>
        <authorList>
            <person name="Panto L."/>
            <person name="Podgorski I.I."/>
            <person name="Janoska M."/>
            <person name="Marko O."/>
            <person name="Harrach B."/>
        </authorList>
    </citation>
    <scope>NUCLEOTIDE SEQUENCE [LARGE SCALE GENOMIC DNA]</scope>
    <source>
        <strain evidence="13">AA153</strain>
    </source>
</reference>
<dbReference type="GO" id="GO:0007155">
    <property type="term" value="P:cell adhesion"/>
    <property type="evidence" value="ECO:0007669"/>
    <property type="project" value="InterPro"/>
</dbReference>
<name>A0A0M5LB44_9ADEN</name>
<evidence type="ECO:0000313" key="14">
    <source>
        <dbReference type="Proteomes" id="UP000129765"/>
    </source>
</evidence>
<evidence type="ECO:0000256" key="3">
    <source>
        <dbReference type="ARBA" id="ARBA00006685"/>
    </source>
</evidence>
<dbReference type="SUPFAM" id="SSF49835">
    <property type="entry name" value="Virus attachment protein globular domain"/>
    <property type="match status" value="1"/>
</dbReference>
<dbReference type="EMBL" id="KP329565">
    <property type="protein sequence ID" value="ALE30448.1"/>
    <property type="molecule type" value="Genomic_DNA"/>
</dbReference>
<keyword evidence="8" id="KW-0946">Virion</keyword>
<keyword evidence="4" id="KW-0167">Capsid protein</keyword>
<dbReference type="Gene3D" id="2.60.90.10">
    <property type="entry name" value="Adenovirus pIV-related, attachment domain"/>
    <property type="match status" value="1"/>
</dbReference>
<evidence type="ECO:0000256" key="11">
    <source>
        <dbReference type="ARBA" id="ARBA00023296"/>
    </source>
</evidence>
<protein>
    <submittedName>
        <fullName evidence="13">Fiber-2</fullName>
    </submittedName>
</protein>
<evidence type="ECO:0000256" key="4">
    <source>
        <dbReference type="ARBA" id="ARBA00022561"/>
    </source>
</evidence>
<comment type="subcellular location">
    <subcellularLocation>
        <location evidence="1">Host nucleus</location>
    </subcellularLocation>
    <subcellularLocation>
        <location evidence="2">Virion</location>
    </subcellularLocation>
</comment>
<keyword evidence="10" id="KW-1233">Viral attachment to host adhesion receptor</keyword>
<proteinExistence type="inferred from homology"/>
<evidence type="ECO:0000256" key="5">
    <source>
        <dbReference type="ARBA" id="ARBA00022562"/>
    </source>
</evidence>
<keyword evidence="5" id="KW-1048">Host nucleus</keyword>
<dbReference type="KEGG" id="vg:26100733"/>
<keyword evidence="11" id="KW-1160">Virus entry into host cell</keyword>
<dbReference type="RefSeq" id="YP_009174211.1">
    <property type="nucleotide sequence ID" value="NC_028107.1"/>
</dbReference>
<evidence type="ECO:0000313" key="13">
    <source>
        <dbReference type="EMBL" id="ALE30448.1"/>
    </source>
</evidence>
<evidence type="ECO:0000256" key="6">
    <source>
        <dbReference type="ARBA" id="ARBA00022581"/>
    </source>
</evidence>
<keyword evidence="6" id="KW-0945">Host-virus interaction</keyword>